<reference evidence="1 2" key="1">
    <citation type="submission" date="2021-10" db="EMBL/GenBank/DDBJ databases">
        <title>Anaerobic single-cell dispensing facilitates the cultivation of human gut bacteria.</title>
        <authorList>
            <person name="Afrizal A."/>
        </authorList>
    </citation>
    <scope>NUCLEOTIDE SEQUENCE [LARGE SCALE GENOMIC DNA]</scope>
    <source>
        <strain evidence="1 2">CLA-AA-H200</strain>
    </source>
</reference>
<gene>
    <name evidence="1" type="ORF">LKD70_16415</name>
</gene>
<accession>A0ABS8G184</accession>
<dbReference type="EMBL" id="JAJEQX010000042">
    <property type="protein sequence ID" value="MCC2255977.1"/>
    <property type="molecule type" value="Genomic_DNA"/>
</dbReference>
<keyword evidence="2" id="KW-1185">Reference proteome</keyword>
<comment type="caution">
    <text evidence="1">The sequence shown here is derived from an EMBL/GenBank/DDBJ whole genome shotgun (WGS) entry which is preliminary data.</text>
</comment>
<sequence length="53" mass="6139">MSRIIQYTADDEEPECRNCDNQDGQKVCENCGPEYGWAGYIRSDFEVDENETD</sequence>
<proteinExistence type="predicted"/>
<evidence type="ECO:0000313" key="2">
    <source>
        <dbReference type="Proteomes" id="UP001198151"/>
    </source>
</evidence>
<dbReference type="Proteomes" id="UP001198151">
    <property type="component" value="Unassembled WGS sequence"/>
</dbReference>
<organism evidence="1 2">
    <name type="scientific">Ruminococcus turbiniformis</name>
    <dbReference type="NCBI Taxonomy" id="2881258"/>
    <lineage>
        <taxon>Bacteria</taxon>
        <taxon>Bacillati</taxon>
        <taxon>Bacillota</taxon>
        <taxon>Clostridia</taxon>
        <taxon>Eubacteriales</taxon>
        <taxon>Oscillospiraceae</taxon>
        <taxon>Ruminococcus</taxon>
    </lineage>
</organism>
<name>A0ABS8G184_9FIRM</name>
<evidence type="ECO:0000313" key="1">
    <source>
        <dbReference type="EMBL" id="MCC2255977.1"/>
    </source>
</evidence>
<dbReference type="RefSeq" id="WP_227708958.1">
    <property type="nucleotide sequence ID" value="NZ_JAJEQX010000042.1"/>
</dbReference>
<protein>
    <submittedName>
        <fullName evidence="1">Uncharacterized protein</fullName>
    </submittedName>
</protein>